<dbReference type="Gene3D" id="3.40.190.10">
    <property type="entry name" value="Periplasmic binding protein-like II"/>
    <property type="match status" value="2"/>
</dbReference>
<evidence type="ECO:0000313" key="1">
    <source>
        <dbReference type="EMBL" id="SUZ88123.1"/>
    </source>
</evidence>
<feature type="non-terminal residue" evidence="1">
    <location>
        <position position="1"/>
    </location>
</feature>
<accession>A0A381RFZ0</accession>
<protein>
    <recommendedName>
        <fullName evidence="2">SsuA/THI5-like domain-containing protein</fullName>
    </recommendedName>
</protein>
<dbReference type="EMBL" id="UINC01001755">
    <property type="protein sequence ID" value="SUZ88123.1"/>
    <property type="molecule type" value="Genomic_DNA"/>
</dbReference>
<gene>
    <name evidence="1" type="ORF">METZ01_LOCUS40977</name>
</gene>
<reference evidence="1" key="1">
    <citation type="submission" date="2018-05" db="EMBL/GenBank/DDBJ databases">
        <authorList>
            <person name="Lanie J.A."/>
            <person name="Ng W.-L."/>
            <person name="Kazmierczak K.M."/>
            <person name="Andrzejewski T.M."/>
            <person name="Davidsen T.M."/>
            <person name="Wayne K.J."/>
            <person name="Tettelin H."/>
            <person name="Glass J.I."/>
            <person name="Rusch D."/>
            <person name="Podicherti R."/>
            <person name="Tsui H.-C.T."/>
            <person name="Winkler M.E."/>
        </authorList>
    </citation>
    <scope>NUCLEOTIDE SEQUENCE</scope>
</reference>
<sequence>VSKFIIVPHMRLQEWVAEEHGYFEAEGLDYEFRPGRDQVASVKTAEELPPDQWSGAYQTFEGQGRGCSVSSACHWTVNMAASSGRGRLWGEAYSVSPSGIYVPPDSPIKRPEDLANVPITVGYQSGSHYSTIQGLEPFLDRSEIKLHFGGMLFQRLELLVDGAVPAGNAFGGPSYLVEQLGFRKIVDTTFMVAAMVADDANLEDVRKCYRALKKAQVDLDLHPELYTHYYKKDFPERFHEIMDTRLFGPGERVVFEPYTEEMFNATREWVKDWQIFPEGKGGDADYEASVLRVS</sequence>
<organism evidence="1">
    <name type="scientific">marine metagenome</name>
    <dbReference type="NCBI Taxonomy" id="408172"/>
    <lineage>
        <taxon>unclassified sequences</taxon>
        <taxon>metagenomes</taxon>
        <taxon>ecological metagenomes</taxon>
    </lineage>
</organism>
<dbReference type="AlphaFoldDB" id="A0A381RFZ0"/>
<dbReference type="SUPFAM" id="SSF53850">
    <property type="entry name" value="Periplasmic binding protein-like II"/>
    <property type="match status" value="1"/>
</dbReference>
<evidence type="ECO:0008006" key="2">
    <source>
        <dbReference type="Google" id="ProtNLM"/>
    </source>
</evidence>
<proteinExistence type="predicted"/>
<name>A0A381RFZ0_9ZZZZ</name>